<gene>
    <name evidence="1" type="ORF">FHR36_004922</name>
</gene>
<evidence type="ECO:0008006" key="3">
    <source>
        <dbReference type="Google" id="ProtNLM"/>
    </source>
</evidence>
<reference evidence="1 2" key="1">
    <citation type="submission" date="2022-06" db="EMBL/GenBank/DDBJ databases">
        <title>Sequencing the genomes of 1000 actinobacteria strains.</title>
        <authorList>
            <person name="Klenk H.-P."/>
        </authorList>
    </citation>
    <scope>NUCLEOTIDE SEQUENCE [LARGE SCALE GENOMIC DNA]</scope>
    <source>
        <strain evidence="1 2">DSM 41656</strain>
    </source>
</reference>
<comment type="caution">
    <text evidence="1">The sequence shown here is derived from an EMBL/GenBank/DDBJ whole genome shotgun (WGS) entry which is preliminary data.</text>
</comment>
<keyword evidence="2" id="KW-1185">Reference proteome</keyword>
<evidence type="ECO:0000313" key="2">
    <source>
        <dbReference type="Proteomes" id="UP001206483"/>
    </source>
</evidence>
<dbReference type="RefSeq" id="WP_253800332.1">
    <property type="nucleotide sequence ID" value="NZ_BAAAUB010000002.1"/>
</dbReference>
<dbReference type="Pfam" id="PF09844">
    <property type="entry name" value="DUF2071"/>
    <property type="match status" value="1"/>
</dbReference>
<dbReference type="Proteomes" id="UP001206483">
    <property type="component" value="Unassembled WGS sequence"/>
</dbReference>
<dbReference type="EMBL" id="JAMZDX010000004">
    <property type="protein sequence ID" value="MCP2311759.1"/>
    <property type="molecule type" value="Genomic_DNA"/>
</dbReference>
<organism evidence="1 2">
    <name type="scientific">Kitasatospora paracochleata</name>
    <dbReference type="NCBI Taxonomy" id="58354"/>
    <lineage>
        <taxon>Bacteria</taxon>
        <taxon>Bacillati</taxon>
        <taxon>Actinomycetota</taxon>
        <taxon>Actinomycetes</taxon>
        <taxon>Kitasatosporales</taxon>
        <taxon>Streptomycetaceae</taxon>
        <taxon>Kitasatospora</taxon>
    </lineage>
</organism>
<dbReference type="InterPro" id="IPR018644">
    <property type="entry name" value="DUF2071"/>
</dbReference>
<proteinExistence type="predicted"/>
<dbReference type="InterPro" id="IPR023375">
    <property type="entry name" value="ADC_dom_sf"/>
</dbReference>
<sequence>MKYLLQRHPVPMRTRFAHSLVLTYALPPQVLEPLLPPGLALDTYTDPGGTEHGFVAAALVDTRDLRPAFLPAGLGADRILTGYRIFTRFPTPHGRTMRGLKILRSDTDSRVMVLGGNLLSRYHYRLARIGSRVVGDTLEFRIVSRDGRADLHVRADLAGAPADLPDGSPFASARDARRFAGPLPYTFEHEPETGSMIVIKATRTRWEPTPVAVELPTPPTFFDHGPFAGTTPVLASAFHVPDLDYGWEAGRRRAENGAAIGAEIGAER</sequence>
<evidence type="ECO:0000313" key="1">
    <source>
        <dbReference type="EMBL" id="MCP2311759.1"/>
    </source>
</evidence>
<protein>
    <recommendedName>
        <fullName evidence="3">Acetoacetate decarboxylase</fullName>
    </recommendedName>
</protein>
<name>A0ABT1J3M5_9ACTN</name>
<accession>A0ABT1J3M5</accession>
<dbReference type="SUPFAM" id="SSF160104">
    <property type="entry name" value="Acetoacetate decarboxylase-like"/>
    <property type="match status" value="1"/>
</dbReference>